<name>A0ABR2MJ06_9ASPA</name>
<evidence type="ECO:0000256" key="1">
    <source>
        <dbReference type="SAM" id="MobiDB-lite"/>
    </source>
</evidence>
<proteinExistence type="predicted"/>
<dbReference type="EMBL" id="JBBWWR010000007">
    <property type="protein sequence ID" value="KAK8963530.1"/>
    <property type="molecule type" value="Genomic_DNA"/>
</dbReference>
<protein>
    <submittedName>
        <fullName evidence="2">Aldehyde dehydrogenase</fullName>
    </submittedName>
</protein>
<reference evidence="2 3" key="1">
    <citation type="journal article" date="2022" name="Nat. Plants">
        <title>Genomes of leafy and leafless Platanthera orchids illuminate the evolution of mycoheterotrophy.</title>
        <authorList>
            <person name="Li M.H."/>
            <person name="Liu K.W."/>
            <person name="Li Z."/>
            <person name="Lu H.C."/>
            <person name="Ye Q.L."/>
            <person name="Zhang D."/>
            <person name="Wang J.Y."/>
            <person name="Li Y.F."/>
            <person name="Zhong Z.M."/>
            <person name="Liu X."/>
            <person name="Yu X."/>
            <person name="Liu D.K."/>
            <person name="Tu X.D."/>
            <person name="Liu B."/>
            <person name="Hao Y."/>
            <person name="Liao X.Y."/>
            <person name="Jiang Y.T."/>
            <person name="Sun W.H."/>
            <person name="Chen J."/>
            <person name="Chen Y.Q."/>
            <person name="Ai Y."/>
            <person name="Zhai J.W."/>
            <person name="Wu S.S."/>
            <person name="Zhou Z."/>
            <person name="Hsiao Y.Y."/>
            <person name="Wu W.L."/>
            <person name="Chen Y.Y."/>
            <person name="Lin Y.F."/>
            <person name="Hsu J.L."/>
            <person name="Li C.Y."/>
            <person name="Wang Z.W."/>
            <person name="Zhao X."/>
            <person name="Zhong W.Y."/>
            <person name="Ma X.K."/>
            <person name="Ma L."/>
            <person name="Huang J."/>
            <person name="Chen G.Z."/>
            <person name="Huang M.Z."/>
            <person name="Huang L."/>
            <person name="Peng D.H."/>
            <person name="Luo Y.B."/>
            <person name="Zou S.Q."/>
            <person name="Chen S.P."/>
            <person name="Lan S."/>
            <person name="Tsai W.C."/>
            <person name="Van de Peer Y."/>
            <person name="Liu Z.J."/>
        </authorList>
    </citation>
    <scope>NUCLEOTIDE SEQUENCE [LARGE SCALE GENOMIC DNA]</scope>
    <source>
        <strain evidence="2">Lor288</strain>
    </source>
</reference>
<comment type="caution">
    <text evidence="2">The sequence shown here is derived from an EMBL/GenBank/DDBJ whole genome shotgun (WGS) entry which is preliminary data.</text>
</comment>
<feature type="region of interest" description="Disordered" evidence="1">
    <location>
        <begin position="49"/>
        <end position="77"/>
    </location>
</feature>
<sequence length="265" mass="29287">MRRLGKRQRLQLVVQSTKKECHALLLSTFAGEGGSVNGSLGAIGESYRRLQTSGEGESKPTKARAEIGDRSSSERSSKKVRFLARSFGVPGNHLGQQSNGYLTRSSPDRPFCATHLRICSIWHPLPYANPFNLDLPPQLKSLPKQSDPTIPLCFSLWFLFGSPLFCRTSPDMLPYDTLLLSSCTVGEEDHGDEVFARGNKLAKMQEIPSASSTAPSPNVFVNLVDKPKSSILSAEVNLPCECGGEYMRYMQKEYSTSTFLKTYLI</sequence>
<dbReference type="Proteomes" id="UP001412067">
    <property type="component" value="Unassembled WGS sequence"/>
</dbReference>
<evidence type="ECO:0000313" key="2">
    <source>
        <dbReference type="EMBL" id="KAK8963530.1"/>
    </source>
</evidence>
<evidence type="ECO:0000313" key="3">
    <source>
        <dbReference type="Proteomes" id="UP001412067"/>
    </source>
</evidence>
<keyword evidence="3" id="KW-1185">Reference proteome</keyword>
<feature type="compositionally biased region" description="Basic and acidic residues" evidence="1">
    <location>
        <begin position="56"/>
        <end position="77"/>
    </location>
</feature>
<gene>
    <name evidence="2" type="primary">FIS1</name>
    <name evidence="2" type="ORF">KSP40_PGU010623</name>
</gene>
<accession>A0ABR2MJ06</accession>
<organism evidence="2 3">
    <name type="scientific">Platanthera guangdongensis</name>
    <dbReference type="NCBI Taxonomy" id="2320717"/>
    <lineage>
        <taxon>Eukaryota</taxon>
        <taxon>Viridiplantae</taxon>
        <taxon>Streptophyta</taxon>
        <taxon>Embryophyta</taxon>
        <taxon>Tracheophyta</taxon>
        <taxon>Spermatophyta</taxon>
        <taxon>Magnoliopsida</taxon>
        <taxon>Liliopsida</taxon>
        <taxon>Asparagales</taxon>
        <taxon>Orchidaceae</taxon>
        <taxon>Orchidoideae</taxon>
        <taxon>Orchideae</taxon>
        <taxon>Orchidinae</taxon>
        <taxon>Platanthera</taxon>
    </lineage>
</organism>